<organism evidence="2 3">
    <name type="scientific">Streptomyces hebeiensis</name>
    <dbReference type="NCBI Taxonomy" id="229486"/>
    <lineage>
        <taxon>Bacteria</taxon>
        <taxon>Bacillati</taxon>
        <taxon>Actinomycetota</taxon>
        <taxon>Actinomycetes</taxon>
        <taxon>Kitasatosporales</taxon>
        <taxon>Streptomycetaceae</taxon>
        <taxon>Streptomyces</taxon>
    </lineage>
</organism>
<gene>
    <name evidence="2" type="ORF">GCM10009654_39500</name>
</gene>
<evidence type="ECO:0000256" key="1">
    <source>
        <dbReference type="SAM" id="MobiDB-lite"/>
    </source>
</evidence>
<comment type="caution">
    <text evidence="2">The sequence shown here is derived from an EMBL/GenBank/DDBJ whole genome shotgun (WGS) entry which is preliminary data.</text>
</comment>
<feature type="region of interest" description="Disordered" evidence="1">
    <location>
        <begin position="46"/>
        <end position="82"/>
    </location>
</feature>
<dbReference type="EMBL" id="BAAAKV010000035">
    <property type="protein sequence ID" value="GAA1178317.1"/>
    <property type="molecule type" value="Genomic_DNA"/>
</dbReference>
<proteinExistence type="predicted"/>
<evidence type="ECO:0000313" key="2">
    <source>
        <dbReference type="EMBL" id="GAA1178317.1"/>
    </source>
</evidence>
<sequence>MKVMKGSGVGGGRTSGRGVGRTGEMTPKRGGYQDVVIRVRNLRHRKYGSVRRRGNQPVDNVRRRAPILGASDSAVRPDRRTV</sequence>
<reference evidence="3" key="1">
    <citation type="journal article" date="2019" name="Int. J. Syst. Evol. Microbiol.">
        <title>The Global Catalogue of Microorganisms (GCM) 10K type strain sequencing project: providing services to taxonomists for standard genome sequencing and annotation.</title>
        <authorList>
            <consortium name="The Broad Institute Genomics Platform"/>
            <consortium name="The Broad Institute Genome Sequencing Center for Infectious Disease"/>
            <person name="Wu L."/>
            <person name="Ma J."/>
        </authorList>
    </citation>
    <scope>NUCLEOTIDE SEQUENCE [LARGE SCALE GENOMIC DNA]</scope>
    <source>
        <strain evidence="3">JCM 12696</strain>
    </source>
</reference>
<dbReference type="Proteomes" id="UP001501371">
    <property type="component" value="Unassembled WGS sequence"/>
</dbReference>
<keyword evidence="3" id="KW-1185">Reference proteome</keyword>
<feature type="region of interest" description="Disordered" evidence="1">
    <location>
        <begin position="1"/>
        <end position="32"/>
    </location>
</feature>
<protein>
    <submittedName>
        <fullName evidence="2">Uncharacterized protein</fullName>
    </submittedName>
</protein>
<accession>A0ABP4FJY8</accession>
<name>A0ABP4FJY8_9ACTN</name>
<evidence type="ECO:0000313" key="3">
    <source>
        <dbReference type="Proteomes" id="UP001501371"/>
    </source>
</evidence>
<feature type="compositionally biased region" description="Gly residues" evidence="1">
    <location>
        <begin position="7"/>
        <end position="21"/>
    </location>
</feature>